<evidence type="ECO:0000256" key="2">
    <source>
        <dbReference type="ARBA" id="ARBA00022840"/>
    </source>
</evidence>
<dbReference type="Proteomes" id="UP000001064">
    <property type="component" value="Unassembled WGS sequence"/>
</dbReference>
<protein>
    <recommendedName>
        <fullName evidence="4">Protein kinase domain-containing protein</fullName>
    </recommendedName>
</protein>
<dbReference type="InterPro" id="IPR000719">
    <property type="entry name" value="Prot_kinase_dom"/>
</dbReference>
<evidence type="ECO:0000256" key="3">
    <source>
        <dbReference type="SAM" id="MobiDB-lite"/>
    </source>
</evidence>
<dbReference type="GO" id="GO:0005737">
    <property type="term" value="C:cytoplasm"/>
    <property type="evidence" value="ECO:0000318"/>
    <property type="project" value="GO_Central"/>
</dbReference>
<dbReference type="PROSITE" id="PS50011">
    <property type="entry name" value="PROTEIN_KINASE_DOM"/>
    <property type="match status" value="1"/>
</dbReference>
<keyword evidence="2" id="KW-0067">ATP-binding</keyword>
<dbReference type="eggNOG" id="KOG0192">
    <property type="taxonomic scope" value="Eukaryota"/>
</dbReference>
<dbReference type="Gene3D" id="1.10.510.10">
    <property type="entry name" value="Transferase(Phosphotransferase) domain 1"/>
    <property type="match status" value="1"/>
</dbReference>
<dbReference type="InterPro" id="IPR008271">
    <property type="entry name" value="Ser/Thr_kinase_AS"/>
</dbReference>
<dbReference type="AlphaFoldDB" id="F0ZJE1"/>
<feature type="domain" description="Protein kinase" evidence="4">
    <location>
        <begin position="91"/>
        <end position="341"/>
    </location>
</feature>
<gene>
    <name evidence="5" type="ORF">DICPUDRAFT_91930</name>
</gene>
<proteinExistence type="predicted"/>
<organism evidence="5 6">
    <name type="scientific">Dictyostelium purpureum</name>
    <name type="common">Slime mold</name>
    <dbReference type="NCBI Taxonomy" id="5786"/>
    <lineage>
        <taxon>Eukaryota</taxon>
        <taxon>Amoebozoa</taxon>
        <taxon>Evosea</taxon>
        <taxon>Eumycetozoa</taxon>
        <taxon>Dictyostelia</taxon>
        <taxon>Dictyosteliales</taxon>
        <taxon>Dictyosteliaceae</taxon>
        <taxon>Dictyostelium</taxon>
    </lineage>
</organism>
<dbReference type="GO" id="GO:0005524">
    <property type="term" value="F:ATP binding"/>
    <property type="evidence" value="ECO:0007669"/>
    <property type="project" value="UniProtKB-KW"/>
</dbReference>
<dbReference type="GO" id="GO:0007165">
    <property type="term" value="P:signal transduction"/>
    <property type="evidence" value="ECO:0000318"/>
    <property type="project" value="GO_Central"/>
</dbReference>
<dbReference type="EMBL" id="GL871042">
    <property type="protein sequence ID" value="EGC35966.1"/>
    <property type="molecule type" value="Genomic_DNA"/>
</dbReference>
<keyword evidence="6" id="KW-1185">Reference proteome</keyword>
<dbReference type="InterPro" id="IPR011009">
    <property type="entry name" value="Kinase-like_dom_sf"/>
</dbReference>
<dbReference type="InterPro" id="IPR051681">
    <property type="entry name" value="Ser/Thr_Kinases-Pseudokinases"/>
</dbReference>
<dbReference type="PANTHER" id="PTHR44329">
    <property type="entry name" value="SERINE/THREONINE-PROTEIN KINASE TNNI3K-RELATED"/>
    <property type="match status" value="1"/>
</dbReference>
<evidence type="ECO:0000313" key="5">
    <source>
        <dbReference type="EMBL" id="EGC35966.1"/>
    </source>
</evidence>
<keyword evidence="1" id="KW-0547">Nucleotide-binding</keyword>
<accession>F0ZJE1</accession>
<dbReference type="GeneID" id="10500477"/>
<sequence length="355" mass="40424">MDNSNSQLKTQQSTLSPLSSSKEIENKFSTLSVSSTLTLSSDSIDGKYVPKINGKTLTELLKYQSFEDILGEVLSKKINIYKELPKEDVHFGTDDIMAVGASGKVYKGRYRNKDVAIKVYSTENFCFNTEEFDREITIMSLIDSDHPNFTRFYGANKQNPKYLFMVSEYVQGGSLRDLLLNKDKPLTYFTQLSIALDIANAMQYLHSIGVIHRDLKSLNVLITDDYSAKVIDFGTSRAIDVSKQMTLNLGTSSWMGPELFRNEPYTELCDVYAFGIVLWEIFCRKEPYEGVNSWSIPLMVAKGERPPVPSDCPSEYSKLMKACWADKPKKRPKFKDIHQTLKHMVENLTLKRSKK</sequence>
<dbReference type="KEGG" id="dpp:DICPUDRAFT_91930"/>
<dbReference type="RefSeq" id="XP_003287539.1">
    <property type="nucleotide sequence ID" value="XM_003287491.1"/>
</dbReference>
<dbReference type="InParanoid" id="F0ZJE1"/>
<dbReference type="STRING" id="5786.F0ZJE1"/>
<dbReference type="OrthoDB" id="1840988at2759"/>
<dbReference type="OMA" id="MPSTVCC"/>
<name>F0ZJE1_DICPU</name>
<dbReference type="Pfam" id="PF07714">
    <property type="entry name" value="PK_Tyr_Ser-Thr"/>
    <property type="match status" value="1"/>
</dbReference>
<evidence type="ECO:0000259" key="4">
    <source>
        <dbReference type="PROSITE" id="PS50011"/>
    </source>
</evidence>
<reference evidence="6" key="1">
    <citation type="journal article" date="2011" name="Genome Biol.">
        <title>Comparative genomics of the social amoebae Dictyostelium discoideum and Dictyostelium purpureum.</title>
        <authorList>
            <consortium name="US DOE Joint Genome Institute (JGI-PGF)"/>
            <person name="Sucgang R."/>
            <person name="Kuo A."/>
            <person name="Tian X."/>
            <person name="Salerno W."/>
            <person name="Parikh A."/>
            <person name="Feasley C.L."/>
            <person name="Dalin E."/>
            <person name="Tu H."/>
            <person name="Huang E."/>
            <person name="Barry K."/>
            <person name="Lindquist E."/>
            <person name="Shapiro H."/>
            <person name="Bruce D."/>
            <person name="Schmutz J."/>
            <person name="Salamov A."/>
            <person name="Fey P."/>
            <person name="Gaudet P."/>
            <person name="Anjard C."/>
            <person name="Babu M.M."/>
            <person name="Basu S."/>
            <person name="Bushmanova Y."/>
            <person name="van der Wel H."/>
            <person name="Katoh-Kurasawa M."/>
            <person name="Dinh C."/>
            <person name="Coutinho P.M."/>
            <person name="Saito T."/>
            <person name="Elias M."/>
            <person name="Schaap P."/>
            <person name="Kay R.R."/>
            <person name="Henrissat B."/>
            <person name="Eichinger L."/>
            <person name="Rivero F."/>
            <person name="Putnam N.H."/>
            <person name="West C.M."/>
            <person name="Loomis W.F."/>
            <person name="Chisholm R.L."/>
            <person name="Shaulsky G."/>
            <person name="Strassmann J.E."/>
            <person name="Queller D.C."/>
            <person name="Kuspa A."/>
            <person name="Grigoriev I.V."/>
        </authorList>
    </citation>
    <scope>NUCLEOTIDE SEQUENCE [LARGE SCALE GENOMIC DNA]</scope>
    <source>
        <strain evidence="6">QSDP1</strain>
    </source>
</reference>
<dbReference type="SMART" id="SM00220">
    <property type="entry name" value="S_TKc"/>
    <property type="match status" value="1"/>
</dbReference>
<evidence type="ECO:0000256" key="1">
    <source>
        <dbReference type="ARBA" id="ARBA00022741"/>
    </source>
</evidence>
<dbReference type="PROSITE" id="PS00108">
    <property type="entry name" value="PROTEIN_KINASE_ST"/>
    <property type="match status" value="1"/>
</dbReference>
<evidence type="ECO:0000313" key="6">
    <source>
        <dbReference type="Proteomes" id="UP000001064"/>
    </source>
</evidence>
<dbReference type="CDD" id="cd13999">
    <property type="entry name" value="STKc_MAP3K-like"/>
    <property type="match status" value="1"/>
</dbReference>
<feature type="region of interest" description="Disordered" evidence="3">
    <location>
        <begin position="1"/>
        <end position="20"/>
    </location>
</feature>
<dbReference type="SUPFAM" id="SSF56112">
    <property type="entry name" value="Protein kinase-like (PK-like)"/>
    <property type="match status" value="1"/>
</dbReference>
<dbReference type="GO" id="GO:0004672">
    <property type="term" value="F:protein kinase activity"/>
    <property type="evidence" value="ECO:0000318"/>
    <property type="project" value="GO_Central"/>
</dbReference>
<dbReference type="VEuPathDB" id="AmoebaDB:DICPUDRAFT_91930"/>
<dbReference type="InterPro" id="IPR001245">
    <property type="entry name" value="Ser-Thr/Tyr_kinase_cat_dom"/>
</dbReference>
<dbReference type="PRINTS" id="PR00109">
    <property type="entry name" value="TYRKINASE"/>
</dbReference>